<dbReference type="AlphaFoldDB" id="A0A645EZF4"/>
<protein>
    <submittedName>
        <fullName evidence="3">Signal transduction histidine-protein kinase BarA</fullName>
        <ecNumber evidence="3">2.7.13.3</ecNumber>
    </submittedName>
</protein>
<keyword evidence="3" id="KW-0418">Kinase</keyword>
<dbReference type="PANTHER" id="PTHR43719:SF75">
    <property type="entry name" value="HISTIDINE KINASE CKI1"/>
    <property type="match status" value="1"/>
</dbReference>
<dbReference type="PANTHER" id="PTHR43719">
    <property type="entry name" value="TWO-COMPONENT HISTIDINE KINASE"/>
    <property type="match status" value="1"/>
</dbReference>
<dbReference type="InterPro" id="IPR011006">
    <property type="entry name" value="CheY-like_superfamily"/>
</dbReference>
<gene>
    <name evidence="3" type="primary">barA_12</name>
    <name evidence="3" type="ORF">SDC9_153825</name>
</gene>
<dbReference type="SMART" id="SM00448">
    <property type="entry name" value="REC"/>
    <property type="match status" value="1"/>
</dbReference>
<reference evidence="3" key="1">
    <citation type="submission" date="2019-08" db="EMBL/GenBank/DDBJ databases">
        <authorList>
            <person name="Kucharzyk K."/>
            <person name="Murdoch R.W."/>
            <person name="Higgins S."/>
            <person name="Loffler F."/>
        </authorList>
    </citation>
    <scope>NUCLEOTIDE SEQUENCE</scope>
</reference>
<name>A0A645EZF4_9ZZZZ</name>
<dbReference type="EC" id="2.7.13.3" evidence="3"/>
<dbReference type="GO" id="GO:0004673">
    <property type="term" value="F:protein histidine kinase activity"/>
    <property type="evidence" value="ECO:0007669"/>
    <property type="project" value="UniProtKB-EC"/>
</dbReference>
<dbReference type="CDD" id="cd17546">
    <property type="entry name" value="REC_hyHK_CKI1_RcsC-like"/>
    <property type="match status" value="1"/>
</dbReference>
<dbReference type="Gene3D" id="3.40.50.2300">
    <property type="match status" value="1"/>
</dbReference>
<proteinExistence type="predicted"/>
<comment type="caution">
    <text evidence="3">The sequence shown here is derived from an EMBL/GenBank/DDBJ whole genome shotgun (WGS) entry which is preliminary data.</text>
</comment>
<organism evidence="3">
    <name type="scientific">bioreactor metagenome</name>
    <dbReference type="NCBI Taxonomy" id="1076179"/>
    <lineage>
        <taxon>unclassified sequences</taxon>
        <taxon>metagenomes</taxon>
        <taxon>ecological metagenomes</taxon>
    </lineage>
</organism>
<dbReference type="InterPro" id="IPR001789">
    <property type="entry name" value="Sig_transdc_resp-reg_receiver"/>
</dbReference>
<accession>A0A645EZF4</accession>
<keyword evidence="1" id="KW-0597">Phosphoprotein</keyword>
<sequence>MLLQATFSLPAKHSQFTYAVEDRSSSLSSTIQHPVILVVEDNIGNFKLIARMLESLGAQCEWKTSGYEVVEFAETLPHIDLILMDIRLPYEDGYSAMRKIRQHAQYNGIPIIAVTANTGVEQMNQAKLAGFDGFIGKPLDVDRFPEQINRILSGQSVWEHN</sequence>
<dbReference type="SUPFAM" id="SSF52172">
    <property type="entry name" value="CheY-like"/>
    <property type="match status" value="1"/>
</dbReference>
<dbReference type="PROSITE" id="PS50110">
    <property type="entry name" value="RESPONSE_REGULATORY"/>
    <property type="match status" value="1"/>
</dbReference>
<feature type="domain" description="Response regulatory" evidence="2">
    <location>
        <begin position="35"/>
        <end position="152"/>
    </location>
</feature>
<evidence type="ECO:0000313" key="3">
    <source>
        <dbReference type="EMBL" id="MPN06569.1"/>
    </source>
</evidence>
<dbReference type="InterPro" id="IPR050956">
    <property type="entry name" value="2C_system_His_kinase"/>
</dbReference>
<keyword evidence="3" id="KW-0808">Transferase</keyword>
<dbReference type="EMBL" id="VSSQ01052490">
    <property type="protein sequence ID" value="MPN06569.1"/>
    <property type="molecule type" value="Genomic_DNA"/>
</dbReference>
<dbReference type="Pfam" id="PF00072">
    <property type="entry name" value="Response_reg"/>
    <property type="match status" value="1"/>
</dbReference>
<dbReference type="GO" id="GO:0000160">
    <property type="term" value="P:phosphorelay signal transduction system"/>
    <property type="evidence" value="ECO:0007669"/>
    <property type="project" value="InterPro"/>
</dbReference>
<evidence type="ECO:0000259" key="2">
    <source>
        <dbReference type="PROSITE" id="PS50110"/>
    </source>
</evidence>
<evidence type="ECO:0000256" key="1">
    <source>
        <dbReference type="ARBA" id="ARBA00022553"/>
    </source>
</evidence>